<organism evidence="1 2">
    <name type="scientific">Aspergillus oryzae</name>
    <name type="common">Yellow koji mold</name>
    <dbReference type="NCBI Taxonomy" id="5062"/>
    <lineage>
        <taxon>Eukaryota</taxon>
        <taxon>Fungi</taxon>
        <taxon>Dikarya</taxon>
        <taxon>Ascomycota</taxon>
        <taxon>Pezizomycotina</taxon>
        <taxon>Eurotiomycetes</taxon>
        <taxon>Eurotiomycetidae</taxon>
        <taxon>Eurotiales</taxon>
        <taxon>Aspergillaceae</taxon>
        <taxon>Aspergillus</taxon>
        <taxon>Aspergillus subgen. Circumdati</taxon>
    </lineage>
</organism>
<proteinExistence type="predicted"/>
<dbReference type="EMBL" id="BSYA01000229">
    <property type="protein sequence ID" value="GMG37209.1"/>
    <property type="molecule type" value="Genomic_DNA"/>
</dbReference>
<dbReference type="Proteomes" id="UP001165205">
    <property type="component" value="Unassembled WGS sequence"/>
</dbReference>
<evidence type="ECO:0000313" key="2">
    <source>
        <dbReference type="Proteomes" id="UP001165205"/>
    </source>
</evidence>
<evidence type="ECO:0000313" key="1">
    <source>
        <dbReference type="EMBL" id="GMG37209.1"/>
    </source>
</evidence>
<name>A0AAN4YUV0_ASPOZ</name>
<accession>A0AAN4YUV0</accession>
<dbReference type="AlphaFoldDB" id="A0AAN4YUV0"/>
<reference evidence="1" key="1">
    <citation type="submission" date="2023-04" db="EMBL/GenBank/DDBJ databases">
        <title>Aspergillus oryzae NBRC 4228.</title>
        <authorList>
            <person name="Ichikawa N."/>
            <person name="Sato H."/>
            <person name="Tonouchi N."/>
        </authorList>
    </citation>
    <scope>NUCLEOTIDE SEQUENCE</scope>
    <source>
        <strain evidence="1">NBRC 4228</strain>
    </source>
</reference>
<gene>
    <name evidence="1" type="ORF">Aory04_001211400</name>
</gene>
<sequence length="224" mass="25177">MTIQISIIPVPTQKLLIDGRKPVFFPKLKRKSSECPAPTQAMDETDSDIEINADDHHQKVKSQLFGPFIYRKRLFRYTSSTGPTVLSSFLPLLYIPQPTLAMFHVSRTAAHILTITIEEESLGVSDFNFFLPFWFLKRWRASHGRCLKLPVLLEIRSSEMDPMVFTMKLSLNLLLLPMALGAAIGIRDEGRRGNYSVPGLGERKQAIVSAGGNTMDLAIAMLEK</sequence>
<comment type="caution">
    <text evidence="1">The sequence shown here is derived from an EMBL/GenBank/DDBJ whole genome shotgun (WGS) entry which is preliminary data.</text>
</comment>
<protein>
    <submittedName>
        <fullName evidence="1">Unnamed protein product</fullName>
    </submittedName>
</protein>